<keyword evidence="3" id="KW-1185">Reference proteome</keyword>
<name>A0ABP9KZJ0_9NOCA</name>
<dbReference type="EMBL" id="BAABJM010000009">
    <property type="protein sequence ID" value="GAA5068462.1"/>
    <property type="molecule type" value="Genomic_DNA"/>
</dbReference>
<reference evidence="3" key="1">
    <citation type="journal article" date="2019" name="Int. J. Syst. Evol. Microbiol.">
        <title>The Global Catalogue of Microorganisms (GCM) 10K type strain sequencing project: providing services to taxonomists for standard genome sequencing and annotation.</title>
        <authorList>
            <consortium name="The Broad Institute Genomics Platform"/>
            <consortium name="The Broad Institute Genome Sequencing Center for Infectious Disease"/>
            <person name="Wu L."/>
            <person name="Ma J."/>
        </authorList>
    </citation>
    <scope>NUCLEOTIDE SEQUENCE [LARGE SCALE GENOMIC DNA]</scope>
    <source>
        <strain evidence="3">JCM 18298</strain>
    </source>
</reference>
<comment type="caution">
    <text evidence="2">The sequence shown here is derived from an EMBL/GenBank/DDBJ whole genome shotgun (WGS) entry which is preliminary data.</text>
</comment>
<sequence length="157" mass="17402">MSEDSQPRPMGSLLNSARDGQFAIEMKPEDFIYLDRDCEHFKDLIVRIQGLASEVSRQGTWGLGEDNKKMVSGGTLVSRFKTKAAGAGDGNDVNAIMAQHFKIVEDIQEAHRLVRERIMQNDSDWAADFNQKNETLPDRPPVGPKAGPYLLPGGSTR</sequence>
<organism evidence="2 3">
    <name type="scientific">Nocardia callitridis</name>
    <dbReference type="NCBI Taxonomy" id="648753"/>
    <lineage>
        <taxon>Bacteria</taxon>
        <taxon>Bacillati</taxon>
        <taxon>Actinomycetota</taxon>
        <taxon>Actinomycetes</taxon>
        <taxon>Mycobacteriales</taxon>
        <taxon>Nocardiaceae</taxon>
        <taxon>Nocardia</taxon>
    </lineage>
</organism>
<accession>A0ABP9KZJ0</accession>
<proteinExistence type="predicted"/>
<evidence type="ECO:0000313" key="3">
    <source>
        <dbReference type="Proteomes" id="UP001500603"/>
    </source>
</evidence>
<dbReference type="RefSeq" id="WP_345499600.1">
    <property type="nucleotide sequence ID" value="NZ_BAABJM010000009.1"/>
</dbReference>
<protein>
    <submittedName>
        <fullName evidence="2">Uncharacterized protein</fullName>
    </submittedName>
</protein>
<evidence type="ECO:0000313" key="2">
    <source>
        <dbReference type="EMBL" id="GAA5068462.1"/>
    </source>
</evidence>
<feature type="region of interest" description="Disordered" evidence="1">
    <location>
        <begin position="130"/>
        <end position="157"/>
    </location>
</feature>
<gene>
    <name evidence="2" type="ORF">GCM10023318_58800</name>
</gene>
<dbReference type="Proteomes" id="UP001500603">
    <property type="component" value="Unassembled WGS sequence"/>
</dbReference>
<evidence type="ECO:0000256" key="1">
    <source>
        <dbReference type="SAM" id="MobiDB-lite"/>
    </source>
</evidence>